<keyword evidence="4 11" id="KW-0285">Flavoprotein</keyword>
<evidence type="ECO:0000256" key="4">
    <source>
        <dbReference type="ARBA" id="ARBA00022630"/>
    </source>
</evidence>
<dbReference type="Pfam" id="PF04777">
    <property type="entry name" value="Evr1_Alr"/>
    <property type="match status" value="1"/>
</dbReference>
<name>A0AAQ3V1V4_PASNO</name>
<evidence type="ECO:0000259" key="13">
    <source>
        <dbReference type="PROSITE" id="PS51324"/>
    </source>
</evidence>
<reference evidence="15 16" key="1">
    <citation type="submission" date="2024-02" db="EMBL/GenBank/DDBJ databases">
        <title>High-quality chromosome-scale genome assembly of Pensacola bahiagrass (Paspalum notatum Flugge var. saurae).</title>
        <authorList>
            <person name="Vega J.M."/>
            <person name="Podio M."/>
            <person name="Orjuela J."/>
            <person name="Siena L.A."/>
            <person name="Pessino S.C."/>
            <person name="Combes M.C."/>
            <person name="Mariac C."/>
            <person name="Albertini E."/>
            <person name="Pupilli F."/>
            <person name="Ortiz J.P.A."/>
            <person name="Leblanc O."/>
        </authorList>
    </citation>
    <scope>NUCLEOTIDE SEQUENCE [LARGE SCALE GENOMIC DNA]</scope>
    <source>
        <strain evidence="15">R1</strain>
        <tissue evidence="15">Leaf</tissue>
    </source>
</reference>
<dbReference type="Gene3D" id="1.20.120.310">
    <property type="entry name" value="ERV/ALR sulfhydryl oxidase domain"/>
    <property type="match status" value="1"/>
</dbReference>
<dbReference type="Proteomes" id="UP001341281">
    <property type="component" value="Chromosome 10"/>
</dbReference>
<organism evidence="15 16">
    <name type="scientific">Paspalum notatum var. saurae</name>
    <dbReference type="NCBI Taxonomy" id="547442"/>
    <lineage>
        <taxon>Eukaryota</taxon>
        <taxon>Viridiplantae</taxon>
        <taxon>Streptophyta</taxon>
        <taxon>Embryophyta</taxon>
        <taxon>Tracheophyta</taxon>
        <taxon>Spermatophyta</taxon>
        <taxon>Magnoliopsida</taxon>
        <taxon>Liliopsida</taxon>
        <taxon>Poales</taxon>
        <taxon>Poaceae</taxon>
        <taxon>PACMAD clade</taxon>
        <taxon>Panicoideae</taxon>
        <taxon>Andropogonodae</taxon>
        <taxon>Paspaleae</taxon>
        <taxon>Paspalinae</taxon>
        <taxon>Paspalum</taxon>
    </lineage>
</organism>
<evidence type="ECO:0000256" key="2">
    <source>
        <dbReference type="ARBA" id="ARBA00004613"/>
    </source>
</evidence>
<dbReference type="PANTHER" id="PTHR22897">
    <property type="entry name" value="QUIESCIN Q6-RELATED SULFHYDRYL OXIDASE"/>
    <property type="match status" value="1"/>
</dbReference>
<dbReference type="EMBL" id="CP144754">
    <property type="protein sequence ID" value="WVZ99534.1"/>
    <property type="molecule type" value="Genomic_DNA"/>
</dbReference>
<feature type="non-terminal residue" evidence="15">
    <location>
        <position position="607"/>
    </location>
</feature>
<evidence type="ECO:0000313" key="15">
    <source>
        <dbReference type="EMBL" id="WVZ99534.1"/>
    </source>
</evidence>
<keyword evidence="11" id="KW-0812">Transmembrane</keyword>
<protein>
    <recommendedName>
        <fullName evidence="11">Sulfhydryl oxidase</fullName>
        <ecNumber evidence="11">1.8.3.2</ecNumber>
    </recommendedName>
</protein>
<dbReference type="SUPFAM" id="SSF52833">
    <property type="entry name" value="Thioredoxin-like"/>
    <property type="match status" value="1"/>
</dbReference>
<evidence type="ECO:0000256" key="10">
    <source>
        <dbReference type="ARBA" id="ARBA00023284"/>
    </source>
</evidence>
<gene>
    <name evidence="15" type="ORF">U9M48_044813</name>
</gene>
<keyword evidence="9" id="KW-0325">Glycoprotein</keyword>
<dbReference type="Gene3D" id="3.40.30.10">
    <property type="entry name" value="Glutaredoxin"/>
    <property type="match status" value="1"/>
</dbReference>
<dbReference type="GO" id="GO:0005615">
    <property type="term" value="C:extracellular space"/>
    <property type="evidence" value="ECO:0007669"/>
    <property type="project" value="TreeGrafter"/>
</dbReference>
<keyword evidence="16" id="KW-1185">Reference proteome</keyword>
<dbReference type="EC" id="1.8.3.2" evidence="11"/>
<feature type="domain" description="ERV/ALR sulfhydryl oxidase" evidence="13">
    <location>
        <begin position="339"/>
        <end position="441"/>
    </location>
</feature>
<dbReference type="GO" id="GO:0006457">
    <property type="term" value="P:protein folding"/>
    <property type="evidence" value="ECO:0007669"/>
    <property type="project" value="TreeGrafter"/>
</dbReference>
<feature type="region of interest" description="Disordered" evidence="12">
    <location>
        <begin position="19"/>
        <end position="41"/>
    </location>
</feature>
<evidence type="ECO:0000256" key="3">
    <source>
        <dbReference type="ARBA" id="ARBA00022525"/>
    </source>
</evidence>
<evidence type="ECO:0000256" key="7">
    <source>
        <dbReference type="ARBA" id="ARBA00023002"/>
    </source>
</evidence>
<dbReference type="PANTHER" id="PTHR22897:SF8">
    <property type="entry name" value="SULFHYDRYL OXIDASE"/>
    <property type="match status" value="1"/>
</dbReference>
<dbReference type="AlphaFoldDB" id="A0AAQ3V1V4"/>
<keyword evidence="8" id="KW-1015">Disulfide bond</keyword>
<sequence length="607" mass="67242">VLKPSQLVAPAGRLYEWGQVSETDHQIPPGQEPRDPSPPRSMAAAAARALLLALAVFAACPGADALRSLGVGGAQAAGAAGGDAAVDLDASNFTAFLQSAPESSAVVEFFAHWCPACRNYKPHYEKVAKLFNGRDAAHPGIIVMARVDCASKVNLDLCNKFSVDHYPFLVWGPPTKFNSPQWKPKQENSELELIDDARTAERLLKWINKKMGSSFSLDDKKYENESMLPKNASDPEQIIRAIYDVEEATAHALQIILELKMIKPDTRDSLVRFLQTLVAHHPSKRCRRGSAEMLINFDDHWHTNLSLSAPESSTLLKSAGENICGKGVPRGYWMFCRGSKKETRGFSCGLWVLLHSLTVRIGDGESQSTFTSICDFIHNFFICQECRTHFYEMCSSVSSPFKSSRELALWLWTAHNKVNERLMKEEKDLDNADPLFPKAIWPPKQLCPSCYQSSSSTAEGAVEWNDDEVFHFLVNYYGKMLVSSYRETSVESLQVTKQAGTISDDSSTSSATTVPIGAALGVALASCTFGALACFWRAQQKNRNLPAPNIWRHTLHLKLNLLLKDQGLITTRVSGVQDWHLSAAGKLLDVDDMLLRLRALRSFSMIS</sequence>
<evidence type="ECO:0000256" key="8">
    <source>
        <dbReference type="ARBA" id="ARBA00023157"/>
    </source>
</evidence>
<dbReference type="InterPro" id="IPR036249">
    <property type="entry name" value="Thioredoxin-like_sf"/>
</dbReference>
<keyword evidence="6 11" id="KW-0274">FAD</keyword>
<dbReference type="PROSITE" id="PS00194">
    <property type="entry name" value="THIOREDOXIN_1"/>
    <property type="match status" value="1"/>
</dbReference>
<evidence type="ECO:0000256" key="9">
    <source>
        <dbReference type="ARBA" id="ARBA00023180"/>
    </source>
</evidence>
<evidence type="ECO:0000256" key="12">
    <source>
        <dbReference type="SAM" id="MobiDB-lite"/>
    </source>
</evidence>
<comment type="cofactor">
    <cofactor evidence="1 11">
        <name>FAD</name>
        <dbReference type="ChEBI" id="CHEBI:57692"/>
    </cofactor>
</comment>
<dbReference type="GO" id="GO:0000139">
    <property type="term" value="C:Golgi membrane"/>
    <property type="evidence" value="ECO:0007669"/>
    <property type="project" value="TreeGrafter"/>
</dbReference>
<dbReference type="SUPFAM" id="SSF69000">
    <property type="entry name" value="FAD-dependent thiol oxidase"/>
    <property type="match status" value="1"/>
</dbReference>
<keyword evidence="7 11" id="KW-0560">Oxidoreductase</keyword>
<dbReference type="GO" id="GO:0003756">
    <property type="term" value="F:protein disulfide isomerase activity"/>
    <property type="evidence" value="ECO:0007669"/>
    <property type="project" value="TreeGrafter"/>
</dbReference>
<dbReference type="Pfam" id="PF00085">
    <property type="entry name" value="Thioredoxin"/>
    <property type="match status" value="1"/>
</dbReference>
<dbReference type="PROSITE" id="PS51324">
    <property type="entry name" value="ERV_ALR"/>
    <property type="match status" value="1"/>
</dbReference>
<keyword evidence="3" id="KW-0964">Secreted</keyword>
<dbReference type="PROSITE" id="PS51352">
    <property type="entry name" value="THIOREDOXIN_2"/>
    <property type="match status" value="1"/>
</dbReference>
<evidence type="ECO:0000256" key="11">
    <source>
        <dbReference type="RuleBase" id="RU371123"/>
    </source>
</evidence>
<dbReference type="FunFam" id="1.20.120.310:FF:000004">
    <property type="entry name" value="Sulfhydryl oxidase"/>
    <property type="match status" value="1"/>
</dbReference>
<dbReference type="InterPro" id="IPR013766">
    <property type="entry name" value="Thioredoxin_domain"/>
</dbReference>
<evidence type="ECO:0000256" key="5">
    <source>
        <dbReference type="ARBA" id="ARBA00022729"/>
    </source>
</evidence>
<keyword evidence="5" id="KW-0732">Signal</keyword>
<evidence type="ECO:0000259" key="14">
    <source>
        <dbReference type="PROSITE" id="PS51352"/>
    </source>
</evidence>
<dbReference type="InterPro" id="IPR017905">
    <property type="entry name" value="ERV/ALR_sulphydryl_oxidase"/>
</dbReference>
<dbReference type="InterPro" id="IPR017937">
    <property type="entry name" value="Thioredoxin_CS"/>
</dbReference>
<dbReference type="InterPro" id="IPR036774">
    <property type="entry name" value="ERV/ALR_sulphydryl_oxid_sf"/>
</dbReference>
<feature type="domain" description="Thioredoxin" evidence="14">
    <location>
        <begin position="79"/>
        <end position="212"/>
    </location>
</feature>
<keyword evidence="10" id="KW-0676">Redox-active center</keyword>
<comment type="catalytic activity">
    <reaction evidence="11">
        <text>2 R'C(R)SH + O2 = R'C(R)S-S(R)CR' + H2O2</text>
        <dbReference type="Rhea" id="RHEA:17357"/>
        <dbReference type="ChEBI" id="CHEBI:15379"/>
        <dbReference type="ChEBI" id="CHEBI:16240"/>
        <dbReference type="ChEBI" id="CHEBI:16520"/>
        <dbReference type="ChEBI" id="CHEBI:17412"/>
        <dbReference type="EC" id="1.8.3.2"/>
    </reaction>
</comment>
<feature type="transmembrane region" description="Helical" evidence="11">
    <location>
        <begin position="516"/>
        <end position="536"/>
    </location>
</feature>
<dbReference type="GO" id="GO:0016971">
    <property type="term" value="F:flavin-dependent sulfhydryl oxidase activity"/>
    <property type="evidence" value="ECO:0007669"/>
    <property type="project" value="InterPro"/>
</dbReference>
<dbReference type="InterPro" id="IPR039798">
    <property type="entry name" value="Sulfhydryl_oxidase"/>
</dbReference>
<proteinExistence type="predicted"/>
<keyword evidence="11" id="KW-0472">Membrane</keyword>
<comment type="subcellular location">
    <subcellularLocation>
        <location evidence="2">Secreted</location>
    </subcellularLocation>
</comment>
<dbReference type="FunFam" id="3.40.30.10:FF:000244">
    <property type="entry name" value="Sulfhydryl oxidase"/>
    <property type="match status" value="1"/>
</dbReference>
<accession>A0AAQ3V1V4</accession>
<keyword evidence="11" id="KW-1133">Transmembrane helix</keyword>
<evidence type="ECO:0000256" key="6">
    <source>
        <dbReference type="ARBA" id="ARBA00022827"/>
    </source>
</evidence>
<evidence type="ECO:0000256" key="1">
    <source>
        <dbReference type="ARBA" id="ARBA00001974"/>
    </source>
</evidence>
<evidence type="ECO:0000313" key="16">
    <source>
        <dbReference type="Proteomes" id="UP001341281"/>
    </source>
</evidence>